<sequence length="45" mass="5489">MIYEMIINLFVLFNGSLKLDYLSHRFLDFQFSQRHNSNNLVVFYT</sequence>
<evidence type="ECO:0000313" key="2">
    <source>
        <dbReference type="Proteomes" id="UP000187464"/>
    </source>
</evidence>
<proteinExistence type="predicted"/>
<dbReference type="KEGG" id="psac:PSM36_0589"/>
<dbReference type="EMBL" id="LT605205">
    <property type="protein sequence ID" value="SCD19419.1"/>
    <property type="molecule type" value="Genomic_DNA"/>
</dbReference>
<gene>
    <name evidence="1" type="ORF">PSM36_0589</name>
</gene>
<protein>
    <submittedName>
        <fullName evidence="1">Uncharacterized protein</fullName>
    </submittedName>
</protein>
<organism evidence="1 2">
    <name type="scientific">Proteiniphilum saccharofermentans</name>
    <dbReference type="NCBI Taxonomy" id="1642647"/>
    <lineage>
        <taxon>Bacteria</taxon>
        <taxon>Pseudomonadati</taxon>
        <taxon>Bacteroidota</taxon>
        <taxon>Bacteroidia</taxon>
        <taxon>Bacteroidales</taxon>
        <taxon>Dysgonomonadaceae</taxon>
        <taxon>Proteiniphilum</taxon>
    </lineage>
</organism>
<keyword evidence="2" id="KW-1185">Reference proteome</keyword>
<name>A0A1R3SZV9_9BACT</name>
<accession>A0A1R3SZV9</accession>
<reference evidence="1 2" key="1">
    <citation type="submission" date="2016-08" db="EMBL/GenBank/DDBJ databases">
        <authorList>
            <person name="Seilhamer J.J."/>
        </authorList>
    </citation>
    <scope>NUCLEOTIDE SEQUENCE [LARGE SCALE GENOMIC DNA]</scope>
    <source>
        <strain evidence="1">M3/6</strain>
    </source>
</reference>
<dbReference type="Proteomes" id="UP000187464">
    <property type="component" value="Chromosome I"/>
</dbReference>
<dbReference type="AlphaFoldDB" id="A0A1R3SZV9"/>
<evidence type="ECO:0000313" key="1">
    <source>
        <dbReference type="EMBL" id="SCD19419.1"/>
    </source>
</evidence>